<dbReference type="Gene3D" id="1.10.510.10">
    <property type="entry name" value="Transferase(Phosphotransferase) domain 1"/>
    <property type="match status" value="1"/>
</dbReference>
<dbReference type="AlphaFoldDB" id="A0A518JNZ6"/>
<keyword evidence="3" id="KW-1185">Reference proteome</keyword>
<dbReference type="Proteomes" id="UP000315082">
    <property type="component" value="Chromosome"/>
</dbReference>
<dbReference type="GO" id="GO:0005524">
    <property type="term" value="F:ATP binding"/>
    <property type="evidence" value="ECO:0007669"/>
    <property type="project" value="InterPro"/>
</dbReference>
<dbReference type="CDD" id="cd14014">
    <property type="entry name" value="STKc_PknB_like"/>
    <property type="match status" value="1"/>
</dbReference>
<accession>A0A518JNZ6</accession>
<dbReference type="PANTHER" id="PTHR44167:SF25">
    <property type="entry name" value="PROTEIN KINASE DOMAIN CONTAINING PROTEIN"/>
    <property type="match status" value="1"/>
</dbReference>
<dbReference type="RefSeq" id="WP_145091156.1">
    <property type="nucleotide sequence ID" value="NZ_CP036348.1"/>
</dbReference>
<evidence type="ECO:0000313" key="3">
    <source>
        <dbReference type="Proteomes" id="UP000315082"/>
    </source>
</evidence>
<evidence type="ECO:0000259" key="1">
    <source>
        <dbReference type="PROSITE" id="PS50011"/>
    </source>
</evidence>
<organism evidence="2 3">
    <name type="scientific">Rosistilla carotiformis</name>
    <dbReference type="NCBI Taxonomy" id="2528017"/>
    <lineage>
        <taxon>Bacteria</taxon>
        <taxon>Pseudomonadati</taxon>
        <taxon>Planctomycetota</taxon>
        <taxon>Planctomycetia</taxon>
        <taxon>Pirellulales</taxon>
        <taxon>Pirellulaceae</taxon>
        <taxon>Rosistilla</taxon>
    </lineage>
</organism>
<dbReference type="InterPro" id="IPR011009">
    <property type="entry name" value="Kinase-like_dom_sf"/>
</dbReference>
<dbReference type="OrthoDB" id="9788659at2"/>
<dbReference type="EMBL" id="CP036348">
    <property type="protein sequence ID" value="QDV67272.1"/>
    <property type="molecule type" value="Genomic_DNA"/>
</dbReference>
<dbReference type="KEGG" id="rcf:Poly24_09650"/>
<dbReference type="InterPro" id="IPR000719">
    <property type="entry name" value="Prot_kinase_dom"/>
</dbReference>
<name>A0A518JNZ6_9BACT</name>
<dbReference type="Gene3D" id="3.30.200.20">
    <property type="entry name" value="Phosphorylase Kinase, domain 1"/>
    <property type="match status" value="1"/>
</dbReference>
<feature type="domain" description="Protein kinase" evidence="1">
    <location>
        <begin position="78"/>
        <end position="337"/>
    </location>
</feature>
<protein>
    <submittedName>
        <fullName evidence="2">Serine/threonine-protein kinase PrkC</fullName>
        <ecNumber evidence="2">2.7.11.1</ecNumber>
    </submittedName>
</protein>
<dbReference type="PANTHER" id="PTHR44167">
    <property type="entry name" value="OVARIAN-SPECIFIC SERINE/THREONINE-PROTEIN KINASE LOK-RELATED"/>
    <property type="match status" value="1"/>
</dbReference>
<proteinExistence type="predicted"/>
<dbReference type="PROSITE" id="PS50011">
    <property type="entry name" value="PROTEIN_KINASE_DOM"/>
    <property type="match status" value="1"/>
</dbReference>
<dbReference type="EC" id="2.7.11.1" evidence="2"/>
<evidence type="ECO:0000313" key="2">
    <source>
        <dbReference type="EMBL" id="QDV67272.1"/>
    </source>
</evidence>
<dbReference type="SMART" id="SM00220">
    <property type="entry name" value="S_TKc"/>
    <property type="match status" value="1"/>
</dbReference>
<dbReference type="GO" id="GO:0004674">
    <property type="term" value="F:protein serine/threonine kinase activity"/>
    <property type="evidence" value="ECO:0007669"/>
    <property type="project" value="UniProtKB-EC"/>
</dbReference>
<keyword evidence="2" id="KW-0808">Transferase</keyword>
<dbReference type="InterPro" id="IPR008271">
    <property type="entry name" value="Ser/Thr_kinase_AS"/>
</dbReference>
<dbReference type="PROSITE" id="PS00108">
    <property type="entry name" value="PROTEIN_KINASE_ST"/>
    <property type="match status" value="1"/>
</dbReference>
<gene>
    <name evidence="2" type="primary">prkC_4</name>
    <name evidence="2" type="ORF">Poly24_09650</name>
</gene>
<dbReference type="SUPFAM" id="SSF56112">
    <property type="entry name" value="Protein kinase-like (PK-like)"/>
    <property type="match status" value="1"/>
</dbReference>
<keyword evidence="2" id="KW-0418">Kinase</keyword>
<sequence>MSARINALALHPKRVVSEHTQRMAQAFLDSLCQVDDTNNFPDGEQGSTVSVPRNLASQKIFDGPLLQVLQPGSQFGMFTIQAPLGSGGVAHVYHATDSANQDFALKVPRIVSPWVNDLMDREFRLIRRIADPRIVQARSLHAVGDVHVLAQEMISGSSIDRWVRQGVPVGQLPSLDRVYEAITQLAEVLDVLHKQNYMHRDIKPNNILVDDSGQLKLIDFGLATRIRTLGNWNNPELQLGTFRYLAPEIALTCCQTTASDIYSFGRVLFYLLAGRLPCIDLPTQPDWTDARIAEQLTQQLPFGTPSDLVNLCIGTNAFDPDQRPSAESILEYLSPDAATNRPAAPASEDGLQSQLRRCVKASSAKSGLVVMALQETSEASLGDAMVALSGDENYLVLKGQTCTDEHFSHRAINPIVSELGQWLQNLDPCLRSEWPLLQDSPAIAQWPILGILASSHTRFAQATSLNGARETGLSDLAWLFQTLADDRTIVLCIEHLQHADAASWQFLRELQAVAQNDRVLIFASVDADDESAMSQVRSMVDAENIHAF</sequence>
<dbReference type="GO" id="GO:0005737">
    <property type="term" value="C:cytoplasm"/>
    <property type="evidence" value="ECO:0007669"/>
    <property type="project" value="TreeGrafter"/>
</dbReference>
<reference evidence="2 3" key="1">
    <citation type="submission" date="2019-02" db="EMBL/GenBank/DDBJ databases">
        <title>Deep-cultivation of Planctomycetes and their phenomic and genomic characterization uncovers novel biology.</title>
        <authorList>
            <person name="Wiegand S."/>
            <person name="Jogler M."/>
            <person name="Boedeker C."/>
            <person name="Pinto D."/>
            <person name="Vollmers J."/>
            <person name="Rivas-Marin E."/>
            <person name="Kohn T."/>
            <person name="Peeters S.H."/>
            <person name="Heuer A."/>
            <person name="Rast P."/>
            <person name="Oberbeckmann S."/>
            <person name="Bunk B."/>
            <person name="Jeske O."/>
            <person name="Meyerdierks A."/>
            <person name="Storesund J.E."/>
            <person name="Kallscheuer N."/>
            <person name="Luecker S."/>
            <person name="Lage O.M."/>
            <person name="Pohl T."/>
            <person name="Merkel B.J."/>
            <person name="Hornburger P."/>
            <person name="Mueller R.-W."/>
            <person name="Bruemmer F."/>
            <person name="Labrenz M."/>
            <person name="Spormann A.M."/>
            <person name="Op den Camp H."/>
            <person name="Overmann J."/>
            <person name="Amann R."/>
            <person name="Jetten M.S.M."/>
            <person name="Mascher T."/>
            <person name="Medema M.H."/>
            <person name="Devos D.P."/>
            <person name="Kaster A.-K."/>
            <person name="Ovreas L."/>
            <person name="Rohde M."/>
            <person name="Galperin M.Y."/>
            <person name="Jogler C."/>
        </authorList>
    </citation>
    <scope>NUCLEOTIDE SEQUENCE [LARGE SCALE GENOMIC DNA]</scope>
    <source>
        <strain evidence="2 3">Poly24</strain>
    </source>
</reference>
<dbReference type="Pfam" id="PF00069">
    <property type="entry name" value="Pkinase"/>
    <property type="match status" value="1"/>
</dbReference>